<evidence type="ECO:0000313" key="1">
    <source>
        <dbReference type="EMBL" id="KAK3695681.1"/>
    </source>
</evidence>
<protein>
    <submittedName>
        <fullName evidence="1">Uncharacterized protein</fullName>
    </submittedName>
</protein>
<reference evidence="1" key="2">
    <citation type="submission" date="2023-06" db="EMBL/GenBank/DDBJ databases">
        <authorList>
            <consortium name="Lawrence Berkeley National Laboratory"/>
            <person name="Haridas S."/>
            <person name="Hensen N."/>
            <person name="Bonometti L."/>
            <person name="Westerberg I."/>
            <person name="Brannstrom I.O."/>
            <person name="Guillou S."/>
            <person name="Cros-Aarteil S."/>
            <person name="Calhoun S."/>
            <person name="Kuo A."/>
            <person name="Mondo S."/>
            <person name="Pangilinan J."/>
            <person name="Riley R."/>
            <person name="Labutti K."/>
            <person name="Andreopoulos B."/>
            <person name="Lipzen A."/>
            <person name="Chen C."/>
            <person name="Yanf M."/>
            <person name="Daum C."/>
            <person name="Ng V."/>
            <person name="Clum A."/>
            <person name="Steindorff A."/>
            <person name="Ohm R."/>
            <person name="Martin F."/>
            <person name="Silar P."/>
            <person name="Natvig D."/>
            <person name="Lalanne C."/>
            <person name="Gautier V."/>
            <person name="Ament-Velasquez S.L."/>
            <person name="Kruys A."/>
            <person name="Hutchinson M.I."/>
            <person name="Powell A.J."/>
            <person name="Barry K."/>
            <person name="Miller A.N."/>
            <person name="Grigoriev I.V."/>
            <person name="Debuchy R."/>
            <person name="Gladieux P."/>
            <person name="Thoren M.H."/>
            <person name="Johannesson H."/>
        </authorList>
    </citation>
    <scope>NUCLEOTIDE SEQUENCE</scope>
    <source>
        <strain evidence="1">CBS 314.62</strain>
    </source>
</reference>
<evidence type="ECO:0000313" key="2">
    <source>
        <dbReference type="Proteomes" id="UP001270362"/>
    </source>
</evidence>
<accession>A0AAE1CI96</accession>
<dbReference type="Proteomes" id="UP001270362">
    <property type="component" value="Unassembled WGS sequence"/>
</dbReference>
<dbReference type="AlphaFoldDB" id="A0AAE1CI96"/>
<comment type="caution">
    <text evidence="1">The sequence shown here is derived from an EMBL/GenBank/DDBJ whole genome shotgun (WGS) entry which is preliminary data.</text>
</comment>
<name>A0AAE1CI96_9PEZI</name>
<dbReference type="EMBL" id="JAULSO010000001">
    <property type="protein sequence ID" value="KAK3695681.1"/>
    <property type="molecule type" value="Genomic_DNA"/>
</dbReference>
<proteinExistence type="predicted"/>
<organism evidence="1 2">
    <name type="scientific">Podospora appendiculata</name>
    <dbReference type="NCBI Taxonomy" id="314037"/>
    <lineage>
        <taxon>Eukaryota</taxon>
        <taxon>Fungi</taxon>
        <taxon>Dikarya</taxon>
        <taxon>Ascomycota</taxon>
        <taxon>Pezizomycotina</taxon>
        <taxon>Sordariomycetes</taxon>
        <taxon>Sordariomycetidae</taxon>
        <taxon>Sordariales</taxon>
        <taxon>Podosporaceae</taxon>
        <taxon>Podospora</taxon>
    </lineage>
</organism>
<gene>
    <name evidence="1" type="ORF">B0T22DRAFT_455982</name>
</gene>
<keyword evidence="2" id="KW-1185">Reference proteome</keyword>
<reference evidence="1" key="1">
    <citation type="journal article" date="2023" name="Mol. Phylogenet. Evol.">
        <title>Genome-scale phylogeny and comparative genomics of the fungal order Sordariales.</title>
        <authorList>
            <person name="Hensen N."/>
            <person name="Bonometti L."/>
            <person name="Westerberg I."/>
            <person name="Brannstrom I.O."/>
            <person name="Guillou S."/>
            <person name="Cros-Aarteil S."/>
            <person name="Calhoun S."/>
            <person name="Haridas S."/>
            <person name="Kuo A."/>
            <person name="Mondo S."/>
            <person name="Pangilinan J."/>
            <person name="Riley R."/>
            <person name="LaButti K."/>
            <person name="Andreopoulos B."/>
            <person name="Lipzen A."/>
            <person name="Chen C."/>
            <person name="Yan M."/>
            <person name="Daum C."/>
            <person name="Ng V."/>
            <person name="Clum A."/>
            <person name="Steindorff A."/>
            <person name="Ohm R.A."/>
            <person name="Martin F."/>
            <person name="Silar P."/>
            <person name="Natvig D.O."/>
            <person name="Lalanne C."/>
            <person name="Gautier V."/>
            <person name="Ament-Velasquez S.L."/>
            <person name="Kruys A."/>
            <person name="Hutchinson M.I."/>
            <person name="Powell A.J."/>
            <person name="Barry K."/>
            <person name="Miller A.N."/>
            <person name="Grigoriev I.V."/>
            <person name="Debuchy R."/>
            <person name="Gladieux P."/>
            <person name="Hiltunen Thoren M."/>
            <person name="Johannesson H."/>
        </authorList>
    </citation>
    <scope>NUCLEOTIDE SEQUENCE</scope>
    <source>
        <strain evidence="1">CBS 314.62</strain>
    </source>
</reference>
<sequence>MLFWIGAIAPLLARSTIDCNQNMHFPFDRHASNFSSRAAPFRPVLFRRSSPGLSRSRYVRRMAGQGGVKT</sequence>